<comment type="similarity">
    <text evidence="2">Belongs to the glycosyltransferase 2 family.</text>
</comment>
<feature type="domain" description="Glycosyltransferase 2-like" evidence="7">
    <location>
        <begin position="4"/>
        <end position="155"/>
    </location>
</feature>
<keyword evidence="4 8" id="KW-0808">Transferase</keyword>
<feature type="region of interest" description="Disordered" evidence="6">
    <location>
        <begin position="301"/>
        <end position="322"/>
    </location>
</feature>
<accession>A0A1X7A7Q4</accession>
<evidence type="ECO:0000313" key="8">
    <source>
        <dbReference type="EMBL" id="SLN72247.1"/>
    </source>
</evidence>
<dbReference type="InterPro" id="IPR029044">
    <property type="entry name" value="Nucleotide-diphossugar_trans"/>
</dbReference>
<proteinExistence type="inferred from homology"/>
<dbReference type="Proteomes" id="UP000193495">
    <property type="component" value="Unassembled WGS sequence"/>
</dbReference>
<evidence type="ECO:0000259" key="7">
    <source>
        <dbReference type="Pfam" id="PF00535"/>
    </source>
</evidence>
<dbReference type="Pfam" id="PF00535">
    <property type="entry name" value="Glycos_transf_2"/>
    <property type="match status" value="1"/>
</dbReference>
<gene>
    <name evidence="8" type="ORF">LOS8367_03689</name>
</gene>
<dbReference type="AlphaFoldDB" id="A0A1X7A7Q4"/>
<feature type="compositionally biased region" description="Polar residues" evidence="6">
    <location>
        <begin position="313"/>
        <end position="322"/>
    </location>
</feature>
<dbReference type="InterPro" id="IPR001173">
    <property type="entry name" value="Glyco_trans_2-like"/>
</dbReference>
<evidence type="ECO:0000256" key="5">
    <source>
        <dbReference type="ARBA" id="ARBA00022842"/>
    </source>
</evidence>
<organism evidence="8 9">
    <name type="scientific">Limimaricola soesokkakensis</name>
    <dbReference type="NCBI Taxonomy" id="1343159"/>
    <lineage>
        <taxon>Bacteria</taxon>
        <taxon>Pseudomonadati</taxon>
        <taxon>Pseudomonadota</taxon>
        <taxon>Alphaproteobacteria</taxon>
        <taxon>Rhodobacterales</taxon>
        <taxon>Paracoccaceae</taxon>
        <taxon>Limimaricola</taxon>
    </lineage>
</organism>
<dbReference type="SUPFAM" id="SSF53448">
    <property type="entry name" value="Nucleotide-diphospho-sugar transferases"/>
    <property type="match status" value="1"/>
</dbReference>
<dbReference type="PANTHER" id="PTHR48090:SF10">
    <property type="entry name" value="GLUCOSYL-3-PHOSPHOGLYCERATE SYNTHASE"/>
    <property type="match status" value="1"/>
</dbReference>
<name>A0A1X7A7Q4_9RHOB</name>
<dbReference type="CDD" id="cd00761">
    <property type="entry name" value="Glyco_tranf_GTA_type"/>
    <property type="match status" value="1"/>
</dbReference>
<reference evidence="8 9" key="1">
    <citation type="submission" date="2017-03" db="EMBL/GenBank/DDBJ databases">
        <authorList>
            <person name="Afonso C.L."/>
            <person name="Miller P.J."/>
            <person name="Scott M.A."/>
            <person name="Spackman E."/>
            <person name="Goraichik I."/>
            <person name="Dimitrov K.M."/>
            <person name="Suarez D.L."/>
            <person name="Swayne D.E."/>
        </authorList>
    </citation>
    <scope>NUCLEOTIDE SEQUENCE [LARGE SCALE GENOMIC DNA]</scope>
    <source>
        <strain evidence="8 9">CECT 8367</strain>
    </source>
</reference>
<dbReference type="RefSeq" id="WP_085897974.1">
    <property type="nucleotide sequence ID" value="NZ_FWFY01000024.1"/>
</dbReference>
<dbReference type="EMBL" id="FWFY01000024">
    <property type="protein sequence ID" value="SLN72247.1"/>
    <property type="molecule type" value="Genomic_DNA"/>
</dbReference>
<evidence type="ECO:0000256" key="6">
    <source>
        <dbReference type="SAM" id="MobiDB-lite"/>
    </source>
</evidence>
<comment type="cofactor">
    <cofactor evidence="1">
        <name>Mg(2+)</name>
        <dbReference type="ChEBI" id="CHEBI:18420"/>
    </cofactor>
</comment>
<dbReference type="Gene3D" id="3.90.550.10">
    <property type="entry name" value="Spore Coat Polysaccharide Biosynthesis Protein SpsA, Chain A"/>
    <property type="match status" value="1"/>
</dbReference>
<keyword evidence="3" id="KW-0328">Glycosyltransferase</keyword>
<protein>
    <submittedName>
        <fullName evidence="8">N-glycosyltransferase</fullName>
    </submittedName>
</protein>
<keyword evidence="5" id="KW-0460">Magnesium</keyword>
<evidence type="ECO:0000256" key="2">
    <source>
        <dbReference type="ARBA" id="ARBA00006739"/>
    </source>
</evidence>
<evidence type="ECO:0000256" key="3">
    <source>
        <dbReference type="ARBA" id="ARBA00022676"/>
    </source>
</evidence>
<dbReference type="PANTHER" id="PTHR48090">
    <property type="entry name" value="UNDECAPRENYL-PHOSPHATE 4-DEOXY-4-FORMAMIDO-L-ARABINOSE TRANSFERASE-RELATED"/>
    <property type="match status" value="1"/>
</dbReference>
<evidence type="ECO:0000313" key="9">
    <source>
        <dbReference type="Proteomes" id="UP000193495"/>
    </source>
</evidence>
<dbReference type="InterPro" id="IPR050256">
    <property type="entry name" value="Glycosyltransferase_2"/>
</dbReference>
<evidence type="ECO:0000256" key="4">
    <source>
        <dbReference type="ARBA" id="ARBA00022679"/>
    </source>
</evidence>
<evidence type="ECO:0000256" key="1">
    <source>
        <dbReference type="ARBA" id="ARBA00001946"/>
    </source>
</evidence>
<dbReference type="GO" id="GO:0016757">
    <property type="term" value="F:glycosyltransferase activity"/>
    <property type="evidence" value="ECO:0007669"/>
    <property type="project" value="UniProtKB-KW"/>
</dbReference>
<sequence length="322" mass="37269">MLASIVIRTLNEAEYLEDLLIMIARQRCEDLAHEVIVIDSGSTDDTVEIARRHGARITTIHKSEFSFGRSLNMGCEFSRGDIFVFISGHCVPVNERWLENLCRPLMKGQSDYSYGRQVGDDDSHFSERRIFAKYFPEKSSVPQAGFFCNNANSALTRAAWERYRFDEELTGLEDMELAKRLVADGGCVGYVAEAPVFHHHTESWAKIRRRFEREALALQSIMPEVHLRRSDVLRYVASSVWLDWKSAVRHGKFQSDWWSIVKYRLAQYWGSWAGNNDHRRLSQAQKDRFFYPSVIESDTANDWLKPNRRPSAHESQQPAREG</sequence>